<dbReference type="SUPFAM" id="SSF55383">
    <property type="entry name" value="Copper amine oxidase, domain N"/>
    <property type="match status" value="1"/>
</dbReference>
<organism evidence="3 4">
    <name type="scientific">Paenibacillus aceris</name>
    <dbReference type="NCBI Taxonomy" id="869555"/>
    <lineage>
        <taxon>Bacteria</taxon>
        <taxon>Bacillati</taxon>
        <taxon>Bacillota</taxon>
        <taxon>Bacilli</taxon>
        <taxon>Bacillales</taxon>
        <taxon>Paenibacillaceae</taxon>
        <taxon>Paenibacillus</taxon>
    </lineage>
</organism>
<protein>
    <recommendedName>
        <fullName evidence="2">Copper amine oxidase-like N-terminal domain-containing protein</fullName>
    </recommendedName>
</protein>
<dbReference type="InterPro" id="IPR036582">
    <property type="entry name" value="Mao_N_sf"/>
</dbReference>
<gene>
    <name evidence="3" type="ORF">J2Z65_004697</name>
</gene>
<dbReference type="InterPro" id="IPR012854">
    <property type="entry name" value="Cu_amine_oxidase-like_N"/>
</dbReference>
<evidence type="ECO:0000259" key="2">
    <source>
        <dbReference type="Pfam" id="PF07833"/>
    </source>
</evidence>
<name>A0ABS4I3H9_9BACL</name>
<keyword evidence="1" id="KW-0732">Signal</keyword>
<dbReference type="RefSeq" id="WP_167052532.1">
    <property type="nucleotide sequence ID" value="NZ_JAAOZR010000003.1"/>
</dbReference>
<dbReference type="EMBL" id="JAGGKV010000014">
    <property type="protein sequence ID" value="MBP1965459.1"/>
    <property type="molecule type" value="Genomic_DNA"/>
</dbReference>
<accession>A0ABS4I3H9</accession>
<sequence length="259" mass="29074">MKSIARKTTFILALLLLFIIPNVHAESSSPAIAVFLNEEQITFDQDPLLVDGNTLVPFRTIFEKLGYSVTWEEKKQGVSAQRESNEIHMTIGSSLASVNQISYILDASPQIRDGVTLVPLRFVAEASGAAVTWDQEKHQIDMMMDKNEAPEQKINRLIKGYASSKSAHDFISAITRSTGTKNNGYEVKGITFDEKGKEGMVEYTLDYWVNQPKLINSSATSKESMNISIEIKQKVYADEDGNWHLSPILRDREYLVVPK</sequence>
<reference evidence="3 4" key="1">
    <citation type="submission" date="2021-03" db="EMBL/GenBank/DDBJ databases">
        <title>Genomic Encyclopedia of Type Strains, Phase IV (KMG-IV): sequencing the most valuable type-strain genomes for metagenomic binning, comparative biology and taxonomic classification.</title>
        <authorList>
            <person name="Goeker M."/>
        </authorList>
    </citation>
    <scope>NUCLEOTIDE SEQUENCE [LARGE SCALE GENOMIC DNA]</scope>
    <source>
        <strain evidence="3 4">DSM 24950</strain>
    </source>
</reference>
<feature type="domain" description="Copper amine oxidase-like N-terminal" evidence="2">
    <location>
        <begin position="36"/>
        <end position="140"/>
    </location>
</feature>
<feature type="chain" id="PRO_5045167193" description="Copper amine oxidase-like N-terminal domain-containing protein" evidence="1">
    <location>
        <begin position="26"/>
        <end position="259"/>
    </location>
</feature>
<keyword evidence="4" id="KW-1185">Reference proteome</keyword>
<evidence type="ECO:0000313" key="3">
    <source>
        <dbReference type="EMBL" id="MBP1965459.1"/>
    </source>
</evidence>
<evidence type="ECO:0000256" key="1">
    <source>
        <dbReference type="SAM" id="SignalP"/>
    </source>
</evidence>
<dbReference type="Gene3D" id="3.30.457.10">
    <property type="entry name" value="Copper amine oxidase-like, N-terminal domain"/>
    <property type="match status" value="1"/>
</dbReference>
<proteinExistence type="predicted"/>
<comment type="caution">
    <text evidence="3">The sequence shown here is derived from an EMBL/GenBank/DDBJ whole genome shotgun (WGS) entry which is preliminary data.</text>
</comment>
<feature type="signal peptide" evidence="1">
    <location>
        <begin position="1"/>
        <end position="25"/>
    </location>
</feature>
<dbReference type="Proteomes" id="UP001519344">
    <property type="component" value="Unassembled WGS sequence"/>
</dbReference>
<dbReference type="Pfam" id="PF07833">
    <property type="entry name" value="Cu_amine_oxidN1"/>
    <property type="match status" value="1"/>
</dbReference>
<evidence type="ECO:0000313" key="4">
    <source>
        <dbReference type="Proteomes" id="UP001519344"/>
    </source>
</evidence>